<sequence>MFFTTKAARRKGGQARLAPMPGRPPTARPWPRPLARGRLAAARASLQGAVALRGNSQHGRQPLAARRPPRGRLQGARKGLSPAASPATSRGGGAHRRGGHPLARRLPIKGSRPLRQGSGDAEGERGVWASFGEKDDPAPMNSKNSEDYPHIMTHGDVTIRGIDDVEINNHRAWRCVDAHIDPIVSD</sequence>
<reference evidence="2 3" key="1">
    <citation type="journal article" date="2014" name="Agronomy (Basel)">
        <title>A Draft Genome Sequence for Ensete ventricosum, the Drought-Tolerant Tree Against Hunger.</title>
        <authorList>
            <person name="Harrison J."/>
            <person name="Moore K.A."/>
            <person name="Paszkiewicz K."/>
            <person name="Jones T."/>
            <person name="Grant M."/>
            <person name="Ambacheew D."/>
            <person name="Muzemil S."/>
            <person name="Studholme D.J."/>
        </authorList>
    </citation>
    <scope>NUCLEOTIDE SEQUENCE [LARGE SCALE GENOMIC DNA]</scope>
</reference>
<evidence type="ECO:0000256" key="1">
    <source>
        <dbReference type="SAM" id="MobiDB-lite"/>
    </source>
</evidence>
<feature type="compositionally biased region" description="Pro residues" evidence="1">
    <location>
        <begin position="21"/>
        <end position="32"/>
    </location>
</feature>
<feature type="compositionally biased region" description="Low complexity" evidence="1">
    <location>
        <begin position="59"/>
        <end position="77"/>
    </location>
</feature>
<dbReference type="Proteomes" id="UP000287651">
    <property type="component" value="Unassembled WGS sequence"/>
</dbReference>
<evidence type="ECO:0000313" key="3">
    <source>
        <dbReference type="Proteomes" id="UP000287651"/>
    </source>
</evidence>
<name>A0A426YFE3_ENSVE</name>
<organism evidence="2 3">
    <name type="scientific">Ensete ventricosum</name>
    <name type="common">Abyssinian banana</name>
    <name type="synonym">Musa ensete</name>
    <dbReference type="NCBI Taxonomy" id="4639"/>
    <lineage>
        <taxon>Eukaryota</taxon>
        <taxon>Viridiplantae</taxon>
        <taxon>Streptophyta</taxon>
        <taxon>Embryophyta</taxon>
        <taxon>Tracheophyta</taxon>
        <taxon>Spermatophyta</taxon>
        <taxon>Magnoliopsida</taxon>
        <taxon>Liliopsida</taxon>
        <taxon>Zingiberales</taxon>
        <taxon>Musaceae</taxon>
        <taxon>Ensete</taxon>
    </lineage>
</organism>
<feature type="region of interest" description="Disordered" evidence="1">
    <location>
        <begin position="52"/>
        <end position="149"/>
    </location>
</feature>
<feature type="compositionally biased region" description="Basic residues" evidence="1">
    <location>
        <begin position="93"/>
        <end position="107"/>
    </location>
</feature>
<dbReference type="AlphaFoldDB" id="A0A426YFE3"/>
<proteinExistence type="predicted"/>
<protein>
    <submittedName>
        <fullName evidence="2">Uncharacterized protein</fullName>
    </submittedName>
</protein>
<comment type="caution">
    <text evidence="2">The sequence shown here is derived from an EMBL/GenBank/DDBJ whole genome shotgun (WGS) entry which is preliminary data.</text>
</comment>
<gene>
    <name evidence="2" type="ORF">B296_00004167</name>
</gene>
<dbReference type="EMBL" id="AMZH03012755">
    <property type="protein sequence ID" value="RRT50464.1"/>
    <property type="molecule type" value="Genomic_DNA"/>
</dbReference>
<evidence type="ECO:0000313" key="2">
    <source>
        <dbReference type="EMBL" id="RRT50464.1"/>
    </source>
</evidence>
<accession>A0A426YFE3</accession>
<feature type="region of interest" description="Disordered" evidence="1">
    <location>
        <begin position="1"/>
        <end position="35"/>
    </location>
</feature>